<evidence type="ECO:0000256" key="4">
    <source>
        <dbReference type="ARBA" id="ARBA00023239"/>
    </source>
</evidence>
<reference evidence="8" key="1">
    <citation type="submission" date="2016-10" db="EMBL/GenBank/DDBJ databases">
        <authorList>
            <person name="Varghese N."/>
            <person name="Submissions S."/>
        </authorList>
    </citation>
    <scope>NUCLEOTIDE SEQUENCE [LARGE SCALE GENOMIC DNA]</scope>
    <source>
        <strain evidence="8">MO64</strain>
    </source>
</reference>
<dbReference type="PANTHER" id="PTHR43525">
    <property type="entry name" value="PROTEIN MALY"/>
    <property type="match status" value="1"/>
</dbReference>
<dbReference type="PANTHER" id="PTHR43525:SF1">
    <property type="entry name" value="PROTEIN MALY"/>
    <property type="match status" value="1"/>
</dbReference>
<evidence type="ECO:0000256" key="3">
    <source>
        <dbReference type="ARBA" id="ARBA00022898"/>
    </source>
</evidence>
<proteinExistence type="inferred from homology"/>
<comment type="similarity">
    <text evidence="5">Belongs to the class-II pyridoxal-phosphate-dependent aminotransferase family. MalY/PatB cystathionine beta-lyase subfamily.</text>
</comment>
<feature type="domain" description="Aminotransferase class I/classII large" evidence="6">
    <location>
        <begin position="40"/>
        <end position="382"/>
    </location>
</feature>
<dbReference type="InterPro" id="IPR015421">
    <property type="entry name" value="PyrdxlP-dep_Trfase_major"/>
</dbReference>
<dbReference type="AlphaFoldDB" id="A0A1I4G424"/>
<dbReference type="NCBIfam" id="TIGR04350">
    <property type="entry name" value="C_S_lyase_PatB"/>
    <property type="match status" value="1"/>
</dbReference>
<dbReference type="InterPro" id="IPR015422">
    <property type="entry name" value="PyrdxlP-dep_Trfase_small"/>
</dbReference>
<keyword evidence="3" id="KW-0663">Pyridoxal phosphate</keyword>
<evidence type="ECO:0000313" key="7">
    <source>
        <dbReference type="EMBL" id="SFL24529.1"/>
    </source>
</evidence>
<organism evidence="7 8">
    <name type="scientific">Rhodanobacter glycinis</name>
    <dbReference type="NCBI Taxonomy" id="582702"/>
    <lineage>
        <taxon>Bacteria</taxon>
        <taxon>Pseudomonadati</taxon>
        <taxon>Pseudomonadota</taxon>
        <taxon>Gammaproteobacteria</taxon>
        <taxon>Lysobacterales</taxon>
        <taxon>Rhodanobacteraceae</taxon>
        <taxon>Rhodanobacter</taxon>
    </lineage>
</organism>
<dbReference type="InterPro" id="IPR015424">
    <property type="entry name" value="PyrdxlP-dep_Trfase"/>
</dbReference>
<evidence type="ECO:0000256" key="2">
    <source>
        <dbReference type="ARBA" id="ARBA00012224"/>
    </source>
</evidence>
<keyword evidence="4 7" id="KW-0456">Lyase</keyword>
<name>A0A1I4G424_9GAMM</name>
<comment type="cofactor">
    <cofactor evidence="1">
        <name>pyridoxal 5'-phosphate</name>
        <dbReference type="ChEBI" id="CHEBI:597326"/>
    </cofactor>
</comment>
<protein>
    <recommendedName>
        <fullName evidence="2">cysteine-S-conjugate beta-lyase</fullName>
        <ecNumber evidence="2">4.4.1.13</ecNumber>
    </recommendedName>
</protein>
<dbReference type="Pfam" id="PF00155">
    <property type="entry name" value="Aminotran_1_2"/>
    <property type="match status" value="1"/>
</dbReference>
<dbReference type="Gene3D" id="3.40.640.10">
    <property type="entry name" value="Type I PLP-dependent aspartate aminotransferase-like (Major domain)"/>
    <property type="match status" value="1"/>
</dbReference>
<dbReference type="InterPro" id="IPR004839">
    <property type="entry name" value="Aminotransferase_I/II_large"/>
</dbReference>
<sequence length="388" mass="43115">MAHDFDTVIDRSGTHATKFDDRQRYFGTEDVDPLWVADMDFAAPACVTQALVARAQHPIYGYTLYPESLYEAVIQWYARRHHWNMQREWMLVGPSALPALAATMQAVTNPGDGVIIQPPVYTEFAAIIQANQRRPILNPLIETDGHYTMDLAQLEHCASQGARMLLLCSPHNPVGRVWRADELHEVLRIARRHDLTVVSDDIHCDLVYSGARHTMLGSLAQAGDKIITSISPGKTFNLQGLGLSALVIPHEAQRTAVARVFASMHLDQCHPFSITAFEAAYRGGGEWLDALLAYLETTRDFVADYLRAHIPQIRLVRPQATYLLWLDCRGLGMNDAALRDFFIKQGKVGMNPGVIYGAGGSGFMRMNIGAPRQRIRAALESIKAALIG</sequence>
<evidence type="ECO:0000256" key="1">
    <source>
        <dbReference type="ARBA" id="ARBA00001933"/>
    </source>
</evidence>
<dbReference type="InterPro" id="IPR027619">
    <property type="entry name" value="C-S_lyase_PatB-like"/>
</dbReference>
<evidence type="ECO:0000313" key="8">
    <source>
        <dbReference type="Proteomes" id="UP000198725"/>
    </source>
</evidence>
<dbReference type="Gene3D" id="3.90.1150.10">
    <property type="entry name" value="Aspartate Aminotransferase, domain 1"/>
    <property type="match status" value="1"/>
</dbReference>
<dbReference type="Proteomes" id="UP000198725">
    <property type="component" value="Unassembled WGS sequence"/>
</dbReference>
<dbReference type="EC" id="4.4.1.13" evidence="2"/>
<evidence type="ECO:0000256" key="5">
    <source>
        <dbReference type="ARBA" id="ARBA00037974"/>
    </source>
</evidence>
<dbReference type="CDD" id="cd00609">
    <property type="entry name" value="AAT_like"/>
    <property type="match status" value="1"/>
</dbReference>
<accession>A0A1I4G424</accession>
<keyword evidence="8" id="KW-1185">Reference proteome</keyword>
<dbReference type="GO" id="GO:0047804">
    <property type="term" value="F:cysteine-S-conjugate beta-lyase activity"/>
    <property type="evidence" value="ECO:0007669"/>
    <property type="project" value="UniProtKB-EC"/>
</dbReference>
<dbReference type="SUPFAM" id="SSF53383">
    <property type="entry name" value="PLP-dependent transferases"/>
    <property type="match status" value="1"/>
</dbReference>
<dbReference type="RefSeq" id="WP_092705200.1">
    <property type="nucleotide sequence ID" value="NZ_FOSR01000021.1"/>
</dbReference>
<gene>
    <name evidence="7" type="ORF">SAMN05192579_12135</name>
</gene>
<dbReference type="InterPro" id="IPR051798">
    <property type="entry name" value="Class-II_PLP-Dep_Aminotrans"/>
</dbReference>
<dbReference type="EMBL" id="FOSR01000021">
    <property type="protein sequence ID" value="SFL24529.1"/>
    <property type="molecule type" value="Genomic_DNA"/>
</dbReference>
<evidence type="ECO:0000259" key="6">
    <source>
        <dbReference type="Pfam" id="PF00155"/>
    </source>
</evidence>
<dbReference type="GO" id="GO:0030170">
    <property type="term" value="F:pyridoxal phosphate binding"/>
    <property type="evidence" value="ECO:0007669"/>
    <property type="project" value="InterPro"/>
</dbReference>